<proteinExistence type="predicted"/>
<gene>
    <name evidence="1" type="ORF">A2227_02530</name>
</gene>
<evidence type="ECO:0000313" key="2">
    <source>
        <dbReference type="Proteomes" id="UP000178367"/>
    </source>
</evidence>
<accession>A0A1F5SH98</accession>
<comment type="caution">
    <text evidence="1">The sequence shown here is derived from an EMBL/GenBank/DDBJ whole genome shotgun (WGS) entry which is preliminary data.</text>
</comment>
<protein>
    <recommendedName>
        <fullName evidence="3">Glycosyltransferase 2-like domain-containing protein</fullName>
    </recommendedName>
</protein>
<dbReference type="Gene3D" id="3.90.550.10">
    <property type="entry name" value="Spore Coat Polysaccharide Biosynthesis Protein SpsA, Chain A"/>
    <property type="match status" value="1"/>
</dbReference>
<dbReference type="SUPFAM" id="SSF53448">
    <property type="entry name" value="Nucleotide-diphospho-sugar transferases"/>
    <property type="match status" value="1"/>
</dbReference>
<evidence type="ECO:0008006" key="3">
    <source>
        <dbReference type="Google" id="ProtNLM"/>
    </source>
</evidence>
<organism evidence="1 2">
    <name type="scientific">Candidatus Falkowbacteria bacterium RIFOXYA2_FULL_47_19</name>
    <dbReference type="NCBI Taxonomy" id="1797994"/>
    <lineage>
        <taxon>Bacteria</taxon>
        <taxon>Candidatus Falkowiibacteriota</taxon>
    </lineage>
</organism>
<evidence type="ECO:0000313" key="1">
    <source>
        <dbReference type="EMBL" id="OGF26070.1"/>
    </source>
</evidence>
<dbReference type="STRING" id="1797994.A2227_02530"/>
<name>A0A1F5SH98_9BACT</name>
<dbReference type="InterPro" id="IPR029044">
    <property type="entry name" value="Nucleotide-diphossugar_trans"/>
</dbReference>
<dbReference type="AlphaFoldDB" id="A0A1F5SH98"/>
<dbReference type="Proteomes" id="UP000178367">
    <property type="component" value="Unassembled WGS sequence"/>
</dbReference>
<reference evidence="1 2" key="1">
    <citation type="journal article" date="2016" name="Nat. Commun.">
        <title>Thousands of microbial genomes shed light on interconnected biogeochemical processes in an aquifer system.</title>
        <authorList>
            <person name="Anantharaman K."/>
            <person name="Brown C.T."/>
            <person name="Hug L.A."/>
            <person name="Sharon I."/>
            <person name="Castelle C.J."/>
            <person name="Probst A.J."/>
            <person name="Thomas B.C."/>
            <person name="Singh A."/>
            <person name="Wilkins M.J."/>
            <person name="Karaoz U."/>
            <person name="Brodie E.L."/>
            <person name="Williams K.H."/>
            <person name="Hubbard S.S."/>
            <person name="Banfield J.F."/>
        </authorList>
    </citation>
    <scope>NUCLEOTIDE SEQUENCE [LARGE SCALE GENOMIC DNA]</scope>
</reference>
<sequence length="276" mass="32215">MHNKIIILKTKIFLVKFRRLLGVDIIMRLINDYYEKINNPDAIGAKTKKIDNGWSIVITTGGQAPDYLLKLISSAERELSGTPHEVIVVGPKNLNIQIKPQSNIRHLIYRELRWSPGWITRKKNLGVASTRFDKIVVCHDYVHFLPGWKKGFDKFGENFDVCMNIILNNDGSRFRDWITWDYPNIGVGLLPYHAECTPYQIISGTYFVAKRNFYLNNPLNEKLRWGEGEDVEWSRRIRKITKFKLNTYSKTGLLKQKKESPANWIEGTNKLEKIYR</sequence>
<dbReference type="EMBL" id="MFGB01000017">
    <property type="protein sequence ID" value="OGF26070.1"/>
    <property type="molecule type" value="Genomic_DNA"/>
</dbReference>